<comment type="similarity">
    <text evidence="11 13">Belongs to the EPSP synthase family. MurA subfamily.</text>
</comment>
<feature type="binding site" evidence="13">
    <location>
        <begin position="23"/>
        <end position="24"/>
    </location>
    <ligand>
        <name>phosphoenolpyruvate</name>
        <dbReference type="ChEBI" id="CHEBI:58702"/>
    </ligand>
</feature>
<dbReference type="Gene3D" id="3.65.10.10">
    <property type="entry name" value="Enolpyruvate transferase domain"/>
    <property type="match status" value="2"/>
</dbReference>
<feature type="binding site" evidence="13">
    <location>
        <position position="311"/>
    </location>
    <ligand>
        <name>UDP-N-acetyl-alpha-D-glucosamine</name>
        <dbReference type="ChEBI" id="CHEBI:57705"/>
    </ligand>
</feature>
<comment type="pathway">
    <text evidence="2 13">Cell wall biogenesis; peptidoglycan biosynthesis.</text>
</comment>
<keyword evidence="3 13" id="KW-0963">Cytoplasm</keyword>
<keyword evidence="8 13" id="KW-0131">Cell cycle</keyword>
<evidence type="ECO:0000313" key="16">
    <source>
        <dbReference type="Proteomes" id="UP000029839"/>
    </source>
</evidence>
<proteinExistence type="inferred from homology"/>
<dbReference type="EMBL" id="AXCY01000060">
    <property type="protein sequence ID" value="KGM10176.1"/>
    <property type="molecule type" value="Genomic_DNA"/>
</dbReference>
<dbReference type="InterPro" id="IPR050068">
    <property type="entry name" value="MurA_subfamily"/>
</dbReference>
<comment type="caution">
    <text evidence="13">Lacks conserved residue(s) required for the propagation of feature annotation.</text>
</comment>
<evidence type="ECO:0000256" key="11">
    <source>
        <dbReference type="ARBA" id="ARBA00038367"/>
    </source>
</evidence>
<evidence type="ECO:0000256" key="12">
    <source>
        <dbReference type="ARBA" id="ARBA00047527"/>
    </source>
</evidence>
<evidence type="ECO:0000256" key="13">
    <source>
        <dbReference type="HAMAP-Rule" id="MF_00111"/>
    </source>
</evidence>
<dbReference type="InterPro" id="IPR036968">
    <property type="entry name" value="Enolpyruvate_Tfrase_sf"/>
</dbReference>
<dbReference type="UniPathway" id="UPA00219"/>
<feature type="domain" description="Enolpyruvate transferase" evidence="14">
    <location>
        <begin position="7"/>
        <end position="428"/>
    </location>
</feature>
<dbReference type="InterPro" id="IPR013792">
    <property type="entry name" value="RNA3'P_cycl/enolpyr_Trfase_a/b"/>
</dbReference>
<dbReference type="OrthoDB" id="9803760at2"/>
<keyword evidence="7 13" id="KW-0573">Peptidoglycan synthesis</keyword>
<feature type="binding site" evidence="13">
    <location>
        <position position="97"/>
    </location>
    <ligand>
        <name>UDP-N-acetyl-alpha-D-glucosamine</name>
        <dbReference type="ChEBI" id="CHEBI:57705"/>
    </ligand>
</feature>
<comment type="function">
    <text evidence="10 13">Cell wall formation. Adds enolpyruvyl to UDP-N-acetylglucosamine.</text>
</comment>
<keyword evidence="13" id="KW-0670">Pyruvate</keyword>
<reference evidence="15 16" key="1">
    <citation type="submission" date="2013-08" db="EMBL/GenBank/DDBJ databases">
        <title>Genome sequencing of Cellulomonas carbonis T26.</title>
        <authorList>
            <person name="Chen F."/>
            <person name="Li Y."/>
            <person name="Wang G."/>
        </authorList>
    </citation>
    <scope>NUCLEOTIDE SEQUENCE [LARGE SCALE GENOMIC DNA]</scope>
    <source>
        <strain evidence="15 16">T26</strain>
    </source>
</reference>
<dbReference type="Pfam" id="PF00275">
    <property type="entry name" value="EPSP_synthase"/>
    <property type="match status" value="1"/>
</dbReference>
<dbReference type="PANTHER" id="PTHR43783">
    <property type="entry name" value="UDP-N-ACETYLGLUCOSAMINE 1-CARBOXYVINYLTRANSFERASE"/>
    <property type="match status" value="1"/>
</dbReference>
<comment type="subcellular location">
    <subcellularLocation>
        <location evidence="1 13">Cytoplasm</location>
    </subcellularLocation>
</comment>
<evidence type="ECO:0000256" key="2">
    <source>
        <dbReference type="ARBA" id="ARBA00004752"/>
    </source>
</evidence>
<accession>A0A0A0BQD0</accession>
<evidence type="ECO:0000313" key="15">
    <source>
        <dbReference type="EMBL" id="KGM10176.1"/>
    </source>
</evidence>
<dbReference type="InterPro" id="IPR001986">
    <property type="entry name" value="Enolpyruvate_Tfrase_dom"/>
</dbReference>
<dbReference type="CDD" id="cd01555">
    <property type="entry name" value="UdpNAET"/>
    <property type="match status" value="1"/>
</dbReference>
<evidence type="ECO:0000256" key="1">
    <source>
        <dbReference type="ARBA" id="ARBA00004496"/>
    </source>
</evidence>
<dbReference type="GO" id="GO:0009252">
    <property type="term" value="P:peptidoglycan biosynthetic process"/>
    <property type="evidence" value="ECO:0007669"/>
    <property type="project" value="UniProtKB-UniRule"/>
</dbReference>
<feature type="active site" description="Proton donor" evidence="13">
    <location>
        <position position="121"/>
    </location>
</feature>
<evidence type="ECO:0000256" key="5">
    <source>
        <dbReference type="ARBA" id="ARBA00022679"/>
    </source>
</evidence>
<evidence type="ECO:0000256" key="8">
    <source>
        <dbReference type="ARBA" id="ARBA00023306"/>
    </source>
</evidence>
<feature type="modified residue" description="2-(S-cysteinyl)pyruvic acid O-phosphothioketal" evidence="13">
    <location>
        <position position="121"/>
    </location>
</feature>
<dbReference type="HAMAP" id="MF_00111">
    <property type="entry name" value="MurA"/>
    <property type="match status" value="1"/>
</dbReference>
<evidence type="ECO:0000256" key="10">
    <source>
        <dbReference type="ARBA" id="ARBA00037534"/>
    </source>
</evidence>
<dbReference type="Proteomes" id="UP000029839">
    <property type="component" value="Unassembled WGS sequence"/>
</dbReference>
<protein>
    <recommendedName>
        <fullName evidence="13">UDP-N-acetylglucosamine 1-carboxyvinyltransferase</fullName>
        <ecNumber evidence="13">2.5.1.7</ecNumber>
    </recommendedName>
    <alternativeName>
        <fullName evidence="13">Enoylpyruvate transferase</fullName>
    </alternativeName>
    <alternativeName>
        <fullName evidence="13">UDP-N-acetylglucosamine enolpyruvyl transferase</fullName>
        <shortName evidence="13">EPT</shortName>
    </alternativeName>
</protein>
<evidence type="ECO:0000256" key="6">
    <source>
        <dbReference type="ARBA" id="ARBA00022960"/>
    </source>
</evidence>
<dbReference type="GO" id="GO:0005737">
    <property type="term" value="C:cytoplasm"/>
    <property type="evidence" value="ECO:0007669"/>
    <property type="project" value="UniProtKB-SubCell"/>
</dbReference>
<keyword evidence="9 13" id="KW-0961">Cell wall biogenesis/degradation</keyword>
<dbReference type="NCBIfam" id="TIGR01072">
    <property type="entry name" value="murA"/>
    <property type="match status" value="1"/>
</dbReference>
<dbReference type="GO" id="GO:0008360">
    <property type="term" value="P:regulation of cell shape"/>
    <property type="evidence" value="ECO:0007669"/>
    <property type="project" value="UniProtKB-KW"/>
</dbReference>
<dbReference type="RefSeq" id="WP_043607542.1">
    <property type="nucleotide sequence ID" value="NZ_AXCY01000060.1"/>
</dbReference>
<sequence length="438" mass="46895">MNDVLYVNGGTPLHGEITVRGAKNFVSKAMVAALLGEGPSVLRNVPQIRDVGVVTGLLELHGVSVTHDEAAGVLTLDPSNVESAHVADIDAHAGSSRIPILFCGPLLHRLGEAFIPDLGGCRIGDRPINYHLDILRQFGAVVEKRAQGIELRAPNGLHGTKIELPYPSVGATEQLLLTAVRADGLTELSNAAIEPEIMDLINVLQKMGAIISVDTDRVIRIEGVGRLGGYQHTALSDRIEAASWASAALATRGDVYVRGATQPEMTAFLNTFRKVGGEFEIDDDGIRFFHPGGDLRSIVLETDVHPGFMTDWQQPLVVALTQATGLSIVHETVYENRFGFTDALRGMGATIQVYRECLGGHPCRFGQRNFYHSAVISGPTPLAAADIEVPDLRGGFSHLIAALAAKGTSAVRGIQLIDRGYEHFQDKLGALGAEFSHG</sequence>
<dbReference type="GO" id="GO:0051301">
    <property type="term" value="P:cell division"/>
    <property type="evidence" value="ECO:0007669"/>
    <property type="project" value="UniProtKB-KW"/>
</dbReference>
<keyword evidence="6 13" id="KW-0133">Cell shape</keyword>
<evidence type="ECO:0000256" key="4">
    <source>
        <dbReference type="ARBA" id="ARBA00022618"/>
    </source>
</evidence>
<dbReference type="NCBIfam" id="NF006873">
    <property type="entry name" value="PRK09369.1"/>
    <property type="match status" value="1"/>
</dbReference>
<comment type="catalytic activity">
    <reaction evidence="12 13">
        <text>phosphoenolpyruvate + UDP-N-acetyl-alpha-D-glucosamine = UDP-N-acetyl-3-O-(1-carboxyvinyl)-alpha-D-glucosamine + phosphate</text>
        <dbReference type="Rhea" id="RHEA:18681"/>
        <dbReference type="ChEBI" id="CHEBI:43474"/>
        <dbReference type="ChEBI" id="CHEBI:57705"/>
        <dbReference type="ChEBI" id="CHEBI:58702"/>
        <dbReference type="ChEBI" id="CHEBI:68483"/>
        <dbReference type="EC" id="2.5.1.7"/>
    </reaction>
</comment>
<keyword evidence="4 13" id="KW-0132">Cell division</keyword>
<evidence type="ECO:0000259" key="14">
    <source>
        <dbReference type="Pfam" id="PF00275"/>
    </source>
</evidence>
<dbReference type="GO" id="GO:0019277">
    <property type="term" value="P:UDP-N-acetylgalactosamine biosynthetic process"/>
    <property type="evidence" value="ECO:0007669"/>
    <property type="project" value="InterPro"/>
</dbReference>
<feature type="binding site" evidence="13">
    <location>
        <position position="333"/>
    </location>
    <ligand>
        <name>UDP-N-acetyl-alpha-D-glucosamine</name>
        <dbReference type="ChEBI" id="CHEBI:57705"/>
    </ligand>
</feature>
<dbReference type="GO" id="GO:0008760">
    <property type="term" value="F:UDP-N-acetylglucosamine 1-carboxyvinyltransferase activity"/>
    <property type="evidence" value="ECO:0007669"/>
    <property type="project" value="UniProtKB-UniRule"/>
</dbReference>
<evidence type="ECO:0000256" key="9">
    <source>
        <dbReference type="ARBA" id="ARBA00023316"/>
    </source>
</evidence>
<evidence type="ECO:0000256" key="7">
    <source>
        <dbReference type="ARBA" id="ARBA00022984"/>
    </source>
</evidence>
<dbReference type="GO" id="GO:0071555">
    <property type="term" value="P:cell wall organization"/>
    <property type="evidence" value="ECO:0007669"/>
    <property type="project" value="UniProtKB-KW"/>
</dbReference>
<keyword evidence="5 13" id="KW-0808">Transferase</keyword>
<gene>
    <name evidence="13" type="primary">murA</name>
    <name evidence="15" type="ORF">N868_16320</name>
</gene>
<dbReference type="InterPro" id="IPR005750">
    <property type="entry name" value="UDP_GlcNAc_COvinyl_MurA"/>
</dbReference>
<dbReference type="EC" id="2.5.1.7" evidence="13"/>
<dbReference type="AlphaFoldDB" id="A0A0A0BQD0"/>
<comment type="caution">
    <text evidence="15">The sequence shown here is derived from an EMBL/GenBank/DDBJ whole genome shotgun (WGS) entry which is preliminary data.</text>
</comment>
<dbReference type="PANTHER" id="PTHR43783:SF1">
    <property type="entry name" value="UDP-N-ACETYLGLUCOSAMINE 1-CARBOXYVINYLTRANSFERASE"/>
    <property type="match status" value="1"/>
</dbReference>
<evidence type="ECO:0000256" key="3">
    <source>
        <dbReference type="ARBA" id="ARBA00022490"/>
    </source>
</evidence>
<dbReference type="SUPFAM" id="SSF55205">
    <property type="entry name" value="EPT/RTPC-like"/>
    <property type="match status" value="1"/>
</dbReference>
<organism evidence="15 16">
    <name type="scientific">Cellulomonas carbonis T26</name>
    <dbReference type="NCBI Taxonomy" id="947969"/>
    <lineage>
        <taxon>Bacteria</taxon>
        <taxon>Bacillati</taxon>
        <taxon>Actinomycetota</taxon>
        <taxon>Actinomycetes</taxon>
        <taxon>Micrococcales</taxon>
        <taxon>Cellulomonadaceae</taxon>
        <taxon>Cellulomonas</taxon>
    </lineage>
</organism>
<name>A0A0A0BQD0_9CELL</name>
<keyword evidence="16" id="KW-1185">Reference proteome</keyword>
<reference evidence="15 16" key="2">
    <citation type="journal article" date="2015" name="Stand. Genomic Sci.">
        <title>Draft genome sequence of Cellulomonas carbonis T26(T) and comparative analysis of six Cellulomonas genomes.</title>
        <authorList>
            <person name="Zhuang W."/>
            <person name="Zhang S."/>
            <person name="Xia X."/>
            <person name="Wang G."/>
        </authorList>
    </citation>
    <scope>NUCLEOTIDE SEQUENCE [LARGE SCALE GENOMIC DNA]</scope>
    <source>
        <strain evidence="15 16">T26</strain>
    </source>
</reference>